<evidence type="ECO:0000313" key="3">
    <source>
        <dbReference type="Proteomes" id="UP000182110"/>
    </source>
</evidence>
<keyword evidence="1" id="KW-0472">Membrane</keyword>
<reference evidence="2 3" key="1">
    <citation type="journal article" date="2014" name="Genome Announc.">
        <title>Genome Sequence of Bacillus simplex Strain P558, Isolated from a Human Fecal Sample.</title>
        <authorList>
            <person name="Croce O."/>
            <person name="Hugon P."/>
            <person name="Lagier J.C."/>
            <person name="Bibi F."/>
            <person name="Robert C."/>
            <person name="Azhar E.I."/>
            <person name="Raoult D."/>
            <person name="Fournier P.E."/>
        </authorList>
    </citation>
    <scope>NUCLEOTIDE SEQUENCE [LARGE SCALE GENOMIC DNA]</scope>
    <source>
        <strain evidence="2 3">P558</strain>
    </source>
</reference>
<keyword evidence="3" id="KW-1185">Reference proteome</keyword>
<proteinExistence type="predicted"/>
<name>A0AAN2TU79_9BACI</name>
<keyword evidence="1" id="KW-1133">Transmembrane helix</keyword>
<sequence length="199" mass="22261">MDADLINSLVLLHNCLLFYIILNLIGMKKCATHLLAETPPKGSMCNDFHSRHSLSAGGPGSLLGVRLRGLPWPRFSRRSLVPSVPITGTSFLRNIVGKLAPLLQFVFSLAVSSIFRQKEFRIALAPNQNLKSKLDYPSVFLKGLKKCATLLPNNWLAETPQVLAPRRLGRQSAEREWISEISWNVFLKKLQASLIPNYV</sequence>
<gene>
    <name evidence="2" type="ORF">BN1180_04299</name>
</gene>
<evidence type="ECO:0000313" key="2">
    <source>
        <dbReference type="EMBL" id="CEG34105.1"/>
    </source>
</evidence>
<dbReference type="EMBL" id="CCXW01000001">
    <property type="protein sequence ID" value="CEG34105.1"/>
    <property type="molecule type" value="Genomic_DNA"/>
</dbReference>
<accession>A0AAN2TU79</accession>
<protein>
    <submittedName>
        <fullName evidence="2">Uncharacterized protein</fullName>
    </submittedName>
</protein>
<feature type="transmembrane region" description="Helical" evidence="1">
    <location>
        <begin position="6"/>
        <end position="25"/>
    </location>
</feature>
<organism evidence="2 3">
    <name type="scientific">Peribacillus simplex</name>
    <dbReference type="NCBI Taxonomy" id="1478"/>
    <lineage>
        <taxon>Bacteria</taxon>
        <taxon>Bacillati</taxon>
        <taxon>Bacillota</taxon>
        <taxon>Bacilli</taxon>
        <taxon>Bacillales</taxon>
        <taxon>Bacillaceae</taxon>
        <taxon>Peribacillus</taxon>
    </lineage>
</organism>
<dbReference type="AlphaFoldDB" id="A0AAN2TU79"/>
<dbReference type="Proteomes" id="UP000182110">
    <property type="component" value="Unassembled WGS sequence"/>
</dbReference>
<comment type="caution">
    <text evidence="2">The sequence shown here is derived from an EMBL/GenBank/DDBJ whole genome shotgun (WGS) entry which is preliminary data.</text>
</comment>
<keyword evidence="1" id="KW-0812">Transmembrane</keyword>
<evidence type="ECO:0000256" key="1">
    <source>
        <dbReference type="SAM" id="Phobius"/>
    </source>
</evidence>